<organism evidence="1 2">
    <name type="scientific">Monosporascus cannonballus</name>
    <dbReference type="NCBI Taxonomy" id="155416"/>
    <lineage>
        <taxon>Eukaryota</taxon>
        <taxon>Fungi</taxon>
        <taxon>Dikarya</taxon>
        <taxon>Ascomycota</taxon>
        <taxon>Pezizomycotina</taxon>
        <taxon>Sordariomycetes</taxon>
        <taxon>Xylariomycetidae</taxon>
        <taxon>Xylariales</taxon>
        <taxon>Xylariales incertae sedis</taxon>
        <taxon>Monosporascus</taxon>
    </lineage>
</organism>
<evidence type="ECO:0000313" key="1">
    <source>
        <dbReference type="EMBL" id="RYO75292.1"/>
    </source>
</evidence>
<name>A0ABY0GVL0_9PEZI</name>
<gene>
    <name evidence="1" type="ORF">DL762_010092</name>
</gene>
<keyword evidence="2" id="KW-1185">Reference proteome</keyword>
<dbReference type="EMBL" id="QJNS01000705">
    <property type="protein sequence ID" value="RYO75292.1"/>
    <property type="molecule type" value="Genomic_DNA"/>
</dbReference>
<protein>
    <submittedName>
        <fullName evidence="1">Uncharacterized protein</fullName>
    </submittedName>
</protein>
<evidence type="ECO:0000313" key="2">
    <source>
        <dbReference type="Proteomes" id="UP000294003"/>
    </source>
</evidence>
<sequence>MQDKLSQGYYCVLVTIAKEPSGGALIRGSIGYPAAYGRSPMKAHVLAPIDPTMAEPSPPSGRYALHEPYLRLQAGPGGREAGYVFVTLCRPPTWTATRWRLEKFLAALNEVQASETAIRGDKVREEAVVEHRPGPLGRRVGDLARGLLPEAPR</sequence>
<comment type="caution">
    <text evidence="1">The sequence shown here is derived from an EMBL/GenBank/DDBJ whole genome shotgun (WGS) entry which is preliminary data.</text>
</comment>
<accession>A0ABY0GVL0</accession>
<proteinExistence type="predicted"/>
<reference evidence="1 2" key="1">
    <citation type="submission" date="2018-06" db="EMBL/GenBank/DDBJ databases">
        <title>Complete Genomes of Monosporascus.</title>
        <authorList>
            <person name="Robinson A.J."/>
            <person name="Natvig D.O."/>
        </authorList>
    </citation>
    <scope>NUCLEOTIDE SEQUENCE [LARGE SCALE GENOMIC DNA]</scope>
    <source>
        <strain evidence="1 2">CBS 609.92</strain>
    </source>
</reference>
<dbReference type="Proteomes" id="UP000294003">
    <property type="component" value="Unassembled WGS sequence"/>
</dbReference>